<keyword evidence="2" id="KW-1185">Reference proteome</keyword>
<dbReference type="EMBL" id="CP034791">
    <property type="protein sequence ID" value="AZT91334.1"/>
    <property type="molecule type" value="Genomic_DNA"/>
</dbReference>
<evidence type="ECO:0000313" key="2">
    <source>
        <dbReference type="Proteomes" id="UP000282930"/>
    </source>
</evidence>
<gene>
    <name evidence="1" type="ORF">ELD05_12345</name>
</gene>
<accession>A0A3T0D8G8</accession>
<sequence length="116" mass="14270">MMYRIFCESYYNYIKNFEDKGAKDEYRYKIAKVFELIVDPQKFYKEKSKNSETYQNLCDLLCYMKENIHRYPKFKAFLWTLESRQIEPVYCGKTPQNVLEDQAKLANMFLNLMYWE</sequence>
<proteinExistence type="predicted"/>
<dbReference type="KEGG" id="ccha:ELD05_12345"/>
<organism evidence="1 2">
    <name type="scientific">Caldicellulosiruptor changbaiensis</name>
    <dbReference type="NCBI Taxonomy" id="1222016"/>
    <lineage>
        <taxon>Bacteria</taxon>
        <taxon>Bacillati</taxon>
        <taxon>Bacillota</taxon>
        <taxon>Bacillota incertae sedis</taxon>
        <taxon>Caldicellulosiruptorales</taxon>
        <taxon>Caldicellulosiruptoraceae</taxon>
        <taxon>Caldicellulosiruptor</taxon>
    </lineage>
</organism>
<dbReference type="Proteomes" id="UP000282930">
    <property type="component" value="Chromosome"/>
</dbReference>
<reference evidence="1 2" key="1">
    <citation type="submission" date="2018-12" db="EMBL/GenBank/DDBJ databases">
        <title>Genome sequence from the cellulolytic species, Caldicellulosiruptor changbaiensis.</title>
        <authorList>
            <person name="Blumer-Schuette S.E."/>
            <person name="Mendoza C."/>
        </authorList>
    </citation>
    <scope>NUCLEOTIDE SEQUENCE [LARGE SCALE GENOMIC DNA]</scope>
    <source>
        <strain evidence="1 2">CBS-Z</strain>
    </source>
</reference>
<name>A0A3T0D8G8_9FIRM</name>
<protein>
    <submittedName>
        <fullName evidence="1">Uncharacterized protein</fullName>
    </submittedName>
</protein>
<evidence type="ECO:0000313" key="1">
    <source>
        <dbReference type="EMBL" id="AZT91334.1"/>
    </source>
</evidence>
<dbReference type="AlphaFoldDB" id="A0A3T0D8G8"/>